<evidence type="ECO:0000313" key="11">
    <source>
        <dbReference type="Proteomes" id="UP001293593"/>
    </source>
</evidence>
<feature type="transmembrane region" description="Helical" evidence="9">
    <location>
        <begin position="61"/>
        <end position="80"/>
    </location>
</feature>
<dbReference type="EMBL" id="JAWXYG010000010">
    <property type="protein sequence ID" value="KAK4260648.1"/>
    <property type="molecule type" value="Genomic_DNA"/>
</dbReference>
<protein>
    <recommendedName>
        <fullName evidence="12">Aluminum-activated malate transporter</fullName>
    </recommendedName>
</protein>
<evidence type="ECO:0000256" key="7">
    <source>
        <dbReference type="ARBA" id="ARBA00023136"/>
    </source>
</evidence>
<feature type="transmembrane region" description="Helical" evidence="9">
    <location>
        <begin position="202"/>
        <end position="225"/>
    </location>
</feature>
<evidence type="ECO:0000256" key="3">
    <source>
        <dbReference type="ARBA" id="ARBA00022448"/>
    </source>
</evidence>
<comment type="subcellular location">
    <subcellularLocation>
        <location evidence="1">Membrane</location>
        <topology evidence="1">Multi-pass membrane protein</topology>
    </subcellularLocation>
</comment>
<reference evidence="10" key="1">
    <citation type="submission" date="2023-10" db="EMBL/GenBank/DDBJ databases">
        <title>Chromosome-level genome of the transformable northern wattle, Acacia crassicarpa.</title>
        <authorList>
            <person name="Massaro I."/>
            <person name="Sinha N.R."/>
            <person name="Poethig S."/>
            <person name="Leichty A.R."/>
        </authorList>
    </citation>
    <scope>NUCLEOTIDE SEQUENCE</scope>
    <source>
        <strain evidence="10">Acra3RX</strain>
        <tissue evidence="10">Leaf</tissue>
    </source>
</reference>
<feature type="transmembrane region" description="Helical" evidence="9">
    <location>
        <begin position="172"/>
        <end position="190"/>
    </location>
</feature>
<keyword evidence="11" id="KW-1185">Reference proteome</keyword>
<keyword evidence="5 9" id="KW-1133">Transmembrane helix</keyword>
<sequence length="471" mass="52244">MKMGNEVEWRIKATGDGSLEILVPERFGVERIQHWILGLGLKLLKFPKKAWKLGVNDPRKFIHAIKVAIALTLVSLFYYVKPLYEGVGGNAMWAVMTVVVLFQYTAGETISRTINRICATSIAGLLAIVVQWVASRAGDHVEPIIVGVSLFMLASAATFSRFIPIIKARFDYGAMIFILTYSLISISGYRADELLDMGLQRIFTIVIGASLCIITSITICPVWAGQELHFSIIAKMDKLANSLDGCVAQYFIDQTSYVSDEEYDKKLLGYKCVLSSKEAEDSMANFARWEPAHGQFRFRHPWKQYLKVGASMRSCATCIDALLGCVNLENKDPSDMKEQIGDVSLRLSANCAGVIREIAKTSRNMTRSSCVDILVEEMNNTAQELQEVLKSNNPINNAANNPTKAHGPPQLVLMETFQLLTLASLILEISARVEDIVKDVEQLAELAHLLPATCVKPLNQCQDLEDPCSQN</sequence>
<dbReference type="GO" id="GO:0034220">
    <property type="term" value="P:monoatomic ion transmembrane transport"/>
    <property type="evidence" value="ECO:0007669"/>
    <property type="project" value="UniProtKB-KW"/>
</dbReference>
<proteinExistence type="inferred from homology"/>
<dbReference type="Pfam" id="PF11744">
    <property type="entry name" value="ALMT"/>
    <property type="match status" value="1"/>
</dbReference>
<keyword evidence="6" id="KW-0406">Ion transport</keyword>
<gene>
    <name evidence="10" type="ORF">QN277_003736</name>
</gene>
<evidence type="ECO:0000256" key="5">
    <source>
        <dbReference type="ARBA" id="ARBA00022989"/>
    </source>
</evidence>
<keyword evidence="4 9" id="KW-0812">Transmembrane</keyword>
<accession>A0AAE1MFW8</accession>
<dbReference type="InterPro" id="IPR020966">
    <property type="entry name" value="ALMT"/>
</dbReference>
<name>A0AAE1MFW8_9FABA</name>
<comment type="similarity">
    <text evidence="2">Belongs to the aromatic acid exporter (TC 2.A.85) family.</text>
</comment>
<organism evidence="10 11">
    <name type="scientific">Acacia crassicarpa</name>
    <name type="common">northern wattle</name>
    <dbReference type="NCBI Taxonomy" id="499986"/>
    <lineage>
        <taxon>Eukaryota</taxon>
        <taxon>Viridiplantae</taxon>
        <taxon>Streptophyta</taxon>
        <taxon>Embryophyta</taxon>
        <taxon>Tracheophyta</taxon>
        <taxon>Spermatophyta</taxon>
        <taxon>Magnoliopsida</taxon>
        <taxon>eudicotyledons</taxon>
        <taxon>Gunneridae</taxon>
        <taxon>Pentapetalae</taxon>
        <taxon>rosids</taxon>
        <taxon>fabids</taxon>
        <taxon>Fabales</taxon>
        <taxon>Fabaceae</taxon>
        <taxon>Caesalpinioideae</taxon>
        <taxon>mimosoid clade</taxon>
        <taxon>Acacieae</taxon>
        <taxon>Acacia</taxon>
    </lineage>
</organism>
<evidence type="ECO:0000313" key="10">
    <source>
        <dbReference type="EMBL" id="KAK4260648.1"/>
    </source>
</evidence>
<evidence type="ECO:0000256" key="4">
    <source>
        <dbReference type="ARBA" id="ARBA00022692"/>
    </source>
</evidence>
<feature type="transmembrane region" description="Helical" evidence="9">
    <location>
        <begin position="140"/>
        <end position="160"/>
    </location>
</feature>
<evidence type="ECO:0000256" key="6">
    <source>
        <dbReference type="ARBA" id="ARBA00023065"/>
    </source>
</evidence>
<evidence type="ECO:0000256" key="1">
    <source>
        <dbReference type="ARBA" id="ARBA00004141"/>
    </source>
</evidence>
<dbReference type="GO" id="GO:0016020">
    <property type="term" value="C:membrane"/>
    <property type="evidence" value="ECO:0007669"/>
    <property type="project" value="UniProtKB-SubCell"/>
</dbReference>
<keyword evidence="7 9" id="KW-0472">Membrane</keyword>
<evidence type="ECO:0000256" key="2">
    <source>
        <dbReference type="ARBA" id="ARBA00007079"/>
    </source>
</evidence>
<keyword evidence="3" id="KW-0813">Transport</keyword>
<evidence type="ECO:0000256" key="8">
    <source>
        <dbReference type="ARBA" id="ARBA00023303"/>
    </source>
</evidence>
<dbReference type="Proteomes" id="UP001293593">
    <property type="component" value="Unassembled WGS sequence"/>
</dbReference>
<dbReference type="GO" id="GO:0015743">
    <property type="term" value="P:malate transport"/>
    <property type="evidence" value="ECO:0007669"/>
    <property type="project" value="InterPro"/>
</dbReference>
<feature type="transmembrane region" description="Helical" evidence="9">
    <location>
        <begin position="86"/>
        <end position="105"/>
    </location>
</feature>
<dbReference type="AlphaFoldDB" id="A0AAE1MFW8"/>
<dbReference type="PANTHER" id="PTHR31086">
    <property type="entry name" value="ALUMINUM-ACTIVATED MALATE TRANSPORTER 10"/>
    <property type="match status" value="1"/>
</dbReference>
<evidence type="ECO:0008006" key="12">
    <source>
        <dbReference type="Google" id="ProtNLM"/>
    </source>
</evidence>
<comment type="caution">
    <text evidence="10">The sequence shown here is derived from an EMBL/GenBank/DDBJ whole genome shotgun (WGS) entry which is preliminary data.</text>
</comment>
<evidence type="ECO:0000256" key="9">
    <source>
        <dbReference type="SAM" id="Phobius"/>
    </source>
</evidence>
<feature type="transmembrane region" description="Helical" evidence="9">
    <location>
        <begin position="117"/>
        <end position="134"/>
    </location>
</feature>
<keyword evidence="8" id="KW-0407">Ion channel</keyword>